<dbReference type="KEGG" id="sesp:BN6_01830"/>
<dbReference type="EMBL" id="HE804045">
    <property type="protein sequence ID" value="CCH27516.1"/>
    <property type="molecule type" value="Genomic_DNA"/>
</dbReference>
<organism evidence="1 2">
    <name type="scientific">Saccharothrix espanaensis (strain ATCC 51144 / DSM 44229 / JCM 9112 / NBRC 15066 / NRRL 15764)</name>
    <dbReference type="NCBI Taxonomy" id="1179773"/>
    <lineage>
        <taxon>Bacteria</taxon>
        <taxon>Bacillati</taxon>
        <taxon>Actinomycetota</taxon>
        <taxon>Actinomycetes</taxon>
        <taxon>Pseudonocardiales</taxon>
        <taxon>Pseudonocardiaceae</taxon>
        <taxon>Saccharothrix</taxon>
    </lineage>
</organism>
<evidence type="ECO:0000313" key="2">
    <source>
        <dbReference type="Proteomes" id="UP000006281"/>
    </source>
</evidence>
<keyword evidence="2" id="KW-1185">Reference proteome</keyword>
<name>K0JPW9_SACES</name>
<protein>
    <submittedName>
        <fullName evidence="1">Uncharacterized protein</fullName>
    </submittedName>
</protein>
<evidence type="ECO:0000313" key="1">
    <source>
        <dbReference type="EMBL" id="CCH27516.1"/>
    </source>
</evidence>
<sequence>MDRRDLDAHRHRAQQAGRCFGKVVGRSRSKLRKETTYSDAGIPVSADN</sequence>
<gene>
    <name evidence="1" type="ordered locus">BN6_01830</name>
</gene>
<dbReference type="HOGENOM" id="CLU_3157493_0_0_11"/>
<reference evidence="1 2" key="1">
    <citation type="journal article" date="2012" name="BMC Genomics">
        <title>Complete genome sequence of Saccharothrix espanaensis DSM 44229T and comparison to the other completely sequenced Pseudonocardiaceae.</title>
        <authorList>
            <person name="Strobel T."/>
            <person name="Al-Dilaimi A."/>
            <person name="Blom J."/>
            <person name="Gessner A."/>
            <person name="Kalinowski J."/>
            <person name="Luzhetska M."/>
            <person name="Puhler A."/>
            <person name="Szczepanowski R."/>
            <person name="Bechthold A."/>
            <person name="Ruckert C."/>
        </authorList>
    </citation>
    <scope>NUCLEOTIDE SEQUENCE [LARGE SCALE GENOMIC DNA]</scope>
    <source>
        <strain evidence="2">ATCC 51144 / DSM 44229 / JCM 9112 / NBRC 15066 / NRRL 15764</strain>
    </source>
</reference>
<proteinExistence type="predicted"/>
<dbReference type="PATRIC" id="fig|1179773.3.peg.186"/>
<dbReference type="Proteomes" id="UP000006281">
    <property type="component" value="Chromosome"/>
</dbReference>
<accession>K0JPW9</accession>
<dbReference type="AlphaFoldDB" id="K0JPW9"/>